<reference evidence="2" key="1">
    <citation type="submission" date="2017-06" db="EMBL/GenBank/DDBJ databases">
        <title>Genome analysis of Fimbriiglobus ruber SP5, the first member of the order Planctomycetales with confirmed chitinolytic capability.</title>
        <authorList>
            <person name="Ravin N.V."/>
            <person name="Rakitin A.L."/>
            <person name="Ivanova A.A."/>
            <person name="Beletsky A.V."/>
            <person name="Kulichevskaya I.S."/>
            <person name="Mardanov A.V."/>
            <person name="Dedysh S.N."/>
        </authorList>
    </citation>
    <scope>NUCLEOTIDE SEQUENCE [LARGE SCALE GENOMIC DNA]</scope>
    <source>
        <strain evidence="2">SP5</strain>
    </source>
</reference>
<evidence type="ECO:0000313" key="1">
    <source>
        <dbReference type="EMBL" id="OWK36457.1"/>
    </source>
</evidence>
<dbReference type="InterPro" id="IPR013784">
    <property type="entry name" value="Carb-bd-like_fold"/>
</dbReference>
<protein>
    <recommendedName>
        <fullName evidence="3">Carboxypeptidase regulatory-like domain-containing protein</fullName>
    </recommendedName>
</protein>
<proteinExistence type="predicted"/>
<keyword evidence="2" id="KW-1185">Reference proteome</keyword>
<dbReference type="Proteomes" id="UP000214646">
    <property type="component" value="Unassembled WGS sequence"/>
</dbReference>
<dbReference type="OrthoDB" id="280395at2"/>
<dbReference type="GO" id="GO:0030246">
    <property type="term" value="F:carbohydrate binding"/>
    <property type="evidence" value="ECO:0007669"/>
    <property type="project" value="InterPro"/>
</dbReference>
<dbReference type="SUPFAM" id="SSF49452">
    <property type="entry name" value="Starch-binding domain-like"/>
    <property type="match status" value="1"/>
</dbReference>
<gene>
    <name evidence="1" type="ORF">FRUB_09020</name>
</gene>
<accession>A0A225DJY3</accession>
<comment type="caution">
    <text evidence="1">The sequence shown here is derived from an EMBL/GenBank/DDBJ whole genome shotgun (WGS) entry which is preliminary data.</text>
</comment>
<organism evidence="1 2">
    <name type="scientific">Fimbriiglobus ruber</name>
    <dbReference type="NCBI Taxonomy" id="1908690"/>
    <lineage>
        <taxon>Bacteria</taxon>
        <taxon>Pseudomonadati</taxon>
        <taxon>Planctomycetota</taxon>
        <taxon>Planctomycetia</taxon>
        <taxon>Gemmatales</taxon>
        <taxon>Gemmataceae</taxon>
        <taxon>Fimbriiglobus</taxon>
    </lineage>
</organism>
<name>A0A225DJY3_9BACT</name>
<dbReference type="RefSeq" id="WP_088259454.1">
    <property type="nucleotide sequence ID" value="NZ_NIDE01000017.1"/>
</dbReference>
<dbReference type="EMBL" id="NIDE01000017">
    <property type="protein sequence ID" value="OWK36457.1"/>
    <property type="molecule type" value="Genomic_DNA"/>
</dbReference>
<dbReference type="AlphaFoldDB" id="A0A225DJY3"/>
<sequence>MMWSRIPARSVRLLVVVALVVPVVGCGKPHGDVAGRVTYRGRPVVYGTVNAIGSDQMTYYGTIQTDGTFTIRNVPVGPLRLGIYSPDPYYELPVPPAVKVRLEEARRAAGADNMPKPPKGQWFKIPPKYTDPMSSTLTGVVTAPLANIDCNLD</sequence>
<evidence type="ECO:0008006" key="3">
    <source>
        <dbReference type="Google" id="ProtNLM"/>
    </source>
</evidence>
<evidence type="ECO:0000313" key="2">
    <source>
        <dbReference type="Proteomes" id="UP000214646"/>
    </source>
</evidence>